<evidence type="ECO:0000256" key="3">
    <source>
        <dbReference type="ARBA" id="ARBA00022827"/>
    </source>
</evidence>
<dbReference type="SUPFAM" id="SSF51905">
    <property type="entry name" value="FAD/NAD(P)-binding domain"/>
    <property type="match status" value="2"/>
</dbReference>
<evidence type="ECO:0000256" key="4">
    <source>
        <dbReference type="ARBA" id="ARBA00023002"/>
    </source>
</evidence>
<evidence type="ECO:0000256" key="1">
    <source>
        <dbReference type="ARBA" id="ARBA00010139"/>
    </source>
</evidence>
<keyword evidence="3" id="KW-0274">FAD</keyword>
<dbReference type="EMBL" id="CP098502">
    <property type="protein sequence ID" value="UTI66125.1"/>
    <property type="molecule type" value="Genomic_DNA"/>
</dbReference>
<sequence length="512" mass="55879">MGSADELDVAVIGAGLAGICAGIKLREAGQRFVIFDAADDIGGTWQANRYPGVAVDIPSVSYSYSFEPNPQWTRVYAPGAELKAYVDHCADKYALRPHLRLGTEVLAATFDETAERWALTLAGGETVTARFVIGAWGGLVQPKLPDIPGLDEFAGEMLHTSAWTDETDVDGRRVAVIGTGATSVQLVPSIAPRVSHLSVFQRTPVWVLPRLDLPVPAAARFLFRTLPVTQWLLRMGAGAASEVIFARAATHYRTMAQVVRAIEGLGRWWIRQQVADPVLREKLTPTYGFGCKRPTMSNAYLPAFGRDNVELVTEGIERVTADGVVTVDARLHRCDTLVLATGFKVFELGGAPPMPVVGRDGVDLGPFWDEQRYQSYEGVSVHGFPNLFLMSGPYALGGPSYIFMIETHVRHALRCITEAGRRNAATVEVRPEAHDAYFADILERQEGTVFLNNNCGSAMSYYFDRHGDAPILRPASGAEMWWRSRTFDLDHYEYGAPTDGASSPAAEAAVAT</sequence>
<comment type="similarity">
    <text evidence="1">Belongs to the FAD-binding monooxygenase family.</text>
</comment>
<organism evidence="5 6">
    <name type="scientific">Paraconexibacter antarcticus</name>
    <dbReference type="NCBI Taxonomy" id="2949664"/>
    <lineage>
        <taxon>Bacteria</taxon>
        <taxon>Bacillati</taxon>
        <taxon>Actinomycetota</taxon>
        <taxon>Thermoleophilia</taxon>
        <taxon>Solirubrobacterales</taxon>
        <taxon>Paraconexibacteraceae</taxon>
        <taxon>Paraconexibacter</taxon>
    </lineage>
</organism>
<reference evidence="5 6" key="1">
    <citation type="submission" date="2022-06" db="EMBL/GenBank/DDBJ databases">
        <title>Paraconexibacter antarcticus.</title>
        <authorList>
            <person name="Kim C.S."/>
        </authorList>
    </citation>
    <scope>NUCLEOTIDE SEQUENCE [LARGE SCALE GENOMIC DNA]</scope>
    <source>
        <strain evidence="5 6">02-257</strain>
    </source>
</reference>
<dbReference type="InterPro" id="IPR051209">
    <property type="entry name" value="FAD-bind_Monooxygenase_sf"/>
</dbReference>
<protein>
    <submittedName>
        <fullName evidence="5">NAD(P)/FAD-dependent oxidoreductase</fullName>
    </submittedName>
</protein>
<evidence type="ECO:0000256" key="2">
    <source>
        <dbReference type="ARBA" id="ARBA00022630"/>
    </source>
</evidence>
<dbReference type="PRINTS" id="PR00411">
    <property type="entry name" value="PNDRDTASEI"/>
</dbReference>
<dbReference type="Pfam" id="PF00743">
    <property type="entry name" value="FMO-like"/>
    <property type="match status" value="1"/>
</dbReference>
<proteinExistence type="inferred from homology"/>
<keyword evidence="2" id="KW-0285">Flavoprotein</keyword>
<dbReference type="InterPro" id="IPR020946">
    <property type="entry name" value="Flavin_mOase-like"/>
</dbReference>
<dbReference type="PANTHER" id="PTHR42877:SF4">
    <property type="entry name" value="FAD_NAD(P)-BINDING DOMAIN-CONTAINING PROTEIN-RELATED"/>
    <property type="match status" value="1"/>
</dbReference>
<keyword evidence="4" id="KW-0560">Oxidoreductase</keyword>
<dbReference type="Proteomes" id="UP001056035">
    <property type="component" value="Chromosome"/>
</dbReference>
<accession>A0ABY5DVV3</accession>
<evidence type="ECO:0000313" key="6">
    <source>
        <dbReference type="Proteomes" id="UP001056035"/>
    </source>
</evidence>
<dbReference type="InterPro" id="IPR036188">
    <property type="entry name" value="FAD/NAD-bd_sf"/>
</dbReference>
<keyword evidence="6" id="KW-1185">Reference proteome</keyword>
<dbReference type="PANTHER" id="PTHR42877">
    <property type="entry name" value="L-ORNITHINE N(5)-MONOOXYGENASE-RELATED"/>
    <property type="match status" value="1"/>
</dbReference>
<dbReference type="Gene3D" id="3.50.50.60">
    <property type="entry name" value="FAD/NAD(P)-binding domain"/>
    <property type="match status" value="2"/>
</dbReference>
<evidence type="ECO:0000313" key="5">
    <source>
        <dbReference type="EMBL" id="UTI66125.1"/>
    </source>
</evidence>
<name>A0ABY5DVV3_9ACTN</name>
<gene>
    <name evidence="5" type="ORF">NBH00_07945</name>
</gene>
<dbReference type="RefSeq" id="WP_254572803.1">
    <property type="nucleotide sequence ID" value="NZ_CP098502.1"/>
</dbReference>